<evidence type="ECO:0000313" key="2">
    <source>
        <dbReference type="EMBL" id="CAI9166718.1"/>
    </source>
</evidence>
<accession>A0ABN8YYR1</accession>
<dbReference type="Proteomes" id="UP001176941">
    <property type="component" value="Chromosome 26"/>
</dbReference>
<gene>
    <name evidence="2" type="ORF">MRATA1EN1_LOCUS15680</name>
</gene>
<evidence type="ECO:0000313" key="3">
    <source>
        <dbReference type="Proteomes" id="UP001176941"/>
    </source>
</evidence>
<proteinExistence type="predicted"/>
<dbReference type="EMBL" id="OX459962">
    <property type="protein sequence ID" value="CAI9166718.1"/>
    <property type="molecule type" value="Genomic_DNA"/>
</dbReference>
<protein>
    <submittedName>
        <fullName evidence="2">Uncharacterized protein</fullName>
    </submittedName>
</protein>
<organism evidence="2 3">
    <name type="scientific">Rangifer tarandus platyrhynchus</name>
    <name type="common">Svalbard reindeer</name>
    <dbReference type="NCBI Taxonomy" id="3082113"/>
    <lineage>
        <taxon>Eukaryota</taxon>
        <taxon>Metazoa</taxon>
        <taxon>Chordata</taxon>
        <taxon>Craniata</taxon>
        <taxon>Vertebrata</taxon>
        <taxon>Euteleostomi</taxon>
        <taxon>Mammalia</taxon>
        <taxon>Eutheria</taxon>
        <taxon>Laurasiatheria</taxon>
        <taxon>Artiodactyla</taxon>
        <taxon>Ruminantia</taxon>
        <taxon>Pecora</taxon>
        <taxon>Cervidae</taxon>
        <taxon>Odocoileinae</taxon>
        <taxon>Rangifer</taxon>
    </lineage>
</organism>
<reference evidence="2" key="1">
    <citation type="submission" date="2023-04" db="EMBL/GenBank/DDBJ databases">
        <authorList>
            <consortium name="ELIXIR-Norway"/>
        </authorList>
    </citation>
    <scope>NUCLEOTIDE SEQUENCE [LARGE SCALE GENOMIC DNA]</scope>
</reference>
<keyword evidence="3" id="KW-1185">Reference proteome</keyword>
<evidence type="ECO:0000256" key="1">
    <source>
        <dbReference type="SAM" id="MobiDB-lite"/>
    </source>
</evidence>
<name>A0ABN8YYR1_RANTA</name>
<feature type="region of interest" description="Disordered" evidence="1">
    <location>
        <begin position="80"/>
        <end position="114"/>
    </location>
</feature>
<sequence>MFPEAPVTEAPPQTSASDELRLECDSWKCVGAARPQTTDYNRLLHGLLCTWGLLLEALCPPGLVARGSQRAQVRLRPLRDQLADGRQTPSGPPVATAASPDRNDDLKKPPLLCPSTDAKEGALSLFGREAQRQPRLDSRVWVDGCHPYFSSASRQDPAPGRNSTPPCEGLRVFLPENVDEETEGETKDKLLGVPGCCLQTDTYNQASSETSQQRV</sequence>